<dbReference type="Proteomes" id="UP000784294">
    <property type="component" value="Unassembled WGS sequence"/>
</dbReference>
<proteinExistence type="predicted"/>
<keyword evidence="3" id="KW-1185">Reference proteome</keyword>
<dbReference type="OrthoDB" id="6271884at2759"/>
<evidence type="ECO:0000313" key="2">
    <source>
        <dbReference type="EMBL" id="VEL33585.1"/>
    </source>
</evidence>
<gene>
    <name evidence="2" type="ORF">PXEA_LOCUS27025</name>
</gene>
<comment type="caution">
    <text evidence="2">The sequence shown here is derived from an EMBL/GenBank/DDBJ whole genome shotgun (WGS) entry which is preliminary data.</text>
</comment>
<accession>A0A3S5AW13</accession>
<name>A0A3S5AW13_9PLAT</name>
<dbReference type="AlphaFoldDB" id="A0A3S5AW13"/>
<dbReference type="EMBL" id="CAAALY010246042">
    <property type="protein sequence ID" value="VEL33585.1"/>
    <property type="molecule type" value="Genomic_DNA"/>
</dbReference>
<feature type="region of interest" description="Disordered" evidence="1">
    <location>
        <begin position="1"/>
        <end position="35"/>
    </location>
</feature>
<reference evidence="2" key="1">
    <citation type="submission" date="2018-11" db="EMBL/GenBank/DDBJ databases">
        <authorList>
            <consortium name="Pathogen Informatics"/>
        </authorList>
    </citation>
    <scope>NUCLEOTIDE SEQUENCE</scope>
</reference>
<organism evidence="2 3">
    <name type="scientific">Protopolystoma xenopodis</name>
    <dbReference type="NCBI Taxonomy" id="117903"/>
    <lineage>
        <taxon>Eukaryota</taxon>
        <taxon>Metazoa</taxon>
        <taxon>Spiralia</taxon>
        <taxon>Lophotrochozoa</taxon>
        <taxon>Platyhelminthes</taxon>
        <taxon>Monogenea</taxon>
        <taxon>Polyopisthocotylea</taxon>
        <taxon>Polystomatidea</taxon>
        <taxon>Polystomatidae</taxon>
        <taxon>Protopolystoma</taxon>
    </lineage>
</organism>
<evidence type="ECO:0000313" key="3">
    <source>
        <dbReference type="Proteomes" id="UP000784294"/>
    </source>
</evidence>
<sequence length="230" mass="24711">MIPCSDDVGHVTDESLSPFQRNRSRLPRKQRPRESSNLFTQHLLEMDKNAPPLVGSAFTCVFPTLPQPSLRLLPTASRTGCTSANGIVCPSPSQQLVHPSNRSVTNTDALLGSRKCVNRTNAVVEPTYPATSPYASGFAALPSSSSSSFDGQLDSTGTRPVTSSFAHSIASQAPAGNNESAMPTDSPDCRYADLLLCFFCGRYHTPTEPHLYAYSQPVDADLLCRVGHPA</sequence>
<evidence type="ECO:0000256" key="1">
    <source>
        <dbReference type="SAM" id="MobiDB-lite"/>
    </source>
</evidence>
<feature type="compositionally biased region" description="Basic residues" evidence="1">
    <location>
        <begin position="22"/>
        <end position="31"/>
    </location>
</feature>
<protein>
    <submittedName>
        <fullName evidence="2">Uncharacterized protein</fullName>
    </submittedName>
</protein>